<reference evidence="2" key="2">
    <citation type="journal article" date="2021" name="PeerJ">
        <title>Extensive microbial diversity within the chicken gut microbiome revealed by metagenomics and culture.</title>
        <authorList>
            <person name="Gilroy R."/>
            <person name="Ravi A."/>
            <person name="Getino M."/>
            <person name="Pursley I."/>
            <person name="Horton D.L."/>
            <person name="Alikhan N.F."/>
            <person name="Baker D."/>
            <person name="Gharbi K."/>
            <person name="Hall N."/>
            <person name="Watson M."/>
            <person name="Adriaenssens E.M."/>
            <person name="Foster-Nyarko E."/>
            <person name="Jarju S."/>
            <person name="Secka A."/>
            <person name="Antonio M."/>
            <person name="Oren A."/>
            <person name="Chaudhuri R.R."/>
            <person name="La Ragione R."/>
            <person name="Hildebrand F."/>
            <person name="Pallen M.J."/>
        </authorList>
    </citation>
    <scope>NUCLEOTIDE SEQUENCE</scope>
    <source>
        <strain evidence="2">CHK147-3167</strain>
    </source>
</reference>
<gene>
    <name evidence="2" type="ORF">IAB27_02425</name>
</gene>
<dbReference type="PANTHER" id="PTHR43546">
    <property type="entry name" value="UPF0173 METAL-DEPENDENT HYDROLASE MJ1163-RELATED"/>
    <property type="match status" value="1"/>
</dbReference>
<organism evidence="2 3">
    <name type="scientific">Candidatus Coprosoma intestinipullorum</name>
    <dbReference type="NCBI Taxonomy" id="2840752"/>
    <lineage>
        <taxon>Bacteria</taxon>
        <taxon>Bacillati</taxon>
        <taxon>Bacillota</taxon>
        <taxon>Bacillota incertae sedis</taxon>
        <taxon>Candidatus Coprosoma</taxon>
    </lineage>
</organism>
<dbReference type="Proteomes" id="UP000886786">
    <property type="component" value="Unassembled WGS sequence"/>
</dbReference>
<dbReference type="Pfam" id="PF12706">
    <property type="entry name" value="Lactamase_B_2"/>
    <property type="match status" value="1"/>
</dbReference>
<evidence type="ECO:0000259" key="1">
    <source>
        <dbReference type="Pfam" id="PF12706"/>
    </source>
</evidence>
<evidence type="ECO:0000313" key="2">
    <source>
        <dbReference type="EMBL" id="HIQ90469.1"/>
    </source>
</evidence>
<protein>
    <submittedName>
        <fullName evidence="2">MBL fold metallo-hydrolase</fullName>
    </submittedName>
</protein>
<feature type="non-terminal residue" evidence="2">
    <location>
        <position position="125"/>
    </location>
</feature>
<comment type="caution">
    <text evidence="2">The sequence shown here is derived from an EMBL/GenBank/DDBJ whole genome shotgun (WGS) entry which is preliminary data.</text>
</comment>
<dbReference type="InterPro" id="IPR050114">
    <property type="entry name" value="UPF0173_UPF0282_UlaG_hydrolase"/>
</dbReference>
<feature type="domain" description="Metallo-beta-lactamase" evidence="1">
    <location>
        <begin position="22"/>
        <end position="121"/>
    </location>
</feature>
<dbReference type="EMBL" id="DVFV01000044">
    <property type="protein sequence ID" value="HIQ90469.1"/>
    <property type="molecule type" value="Genomic_DNA"/>
</dbReference>
<evidence type="ECO:0000313" key="3">
    <source>
        <dbReference type="Proteomes" id="UP000886786"/>
    </source>
</evidence>
<proteinExistence type="predicted"/>
<dbReference type="SUPFAM" id="SSF56281">
    <property type="entry name" value="Metallo-hydrolase/oxidoreductase"/>
    <property type="match status" value="1"/>
</dbReference>
<dbReference type="InterPro" id="IPR036866">
    <property type="entry name" value="RibonucZ/Hydroxyglut_hydro"/>
</dbReference>
<reference evidence="2" key="1">
    <citation type="submission" date="2020-10" db="EMBL/GenBank/DDBJ databases">
        <authorList>
            <person name="Gilroy R."/>
        </authorList>
    </citation>
    <scope>NUCLEOTIDE SEQUENCE</scope>
    <source>
        <strain evidence="2">CHK147-3167</strain>
    </source>
</reference>
<dbReference type="InterPro" id="IPR001279">
    <property type="entry name" value="Metallo-B-lactamas"/>
</dbReference>
<name>A0A9D1CYC3_9FIRM</name>
<accession>A0A9D1CYC3</accession>
<dbReference type="AlphaFoldDB" id="A0A9D1CYC3"/>
<dbReference type="Gene3D" id="3.60.15.10">
    <property type="entry name" value="Ribonuclease Z/Hydroxyacylglutathione hydrolase-like"/>
    <property type="match status" value="1"/>
</dbReference>
<dbReference type="PANTHER" id="PTHR43546:SF8">
    <property type="entry name" value="METALLO-BETA-LACTAMASE DOMAIN-CONTAINING PROTEIN"/>
    <property type="match status" value="1"/>
</dbReference>
<sequence>MFDINIQSSIRFDVDKVIYFDPIKLDERHDADYIFITHPHYDHFDKETILNLKNDYTKIIGPKDIYEDALEMGFSEDKIMTVMPNETYDLDDMNFKCVPAYNIDKPYHLKEYNWVGYVMEIAGII</sequence>